<evidence type="ECO:0000256" key="2">
    <source>
        <dbReference type="ARBA" id="ARBA00022448"/>
    </source>
</evidence>
<keyword evidence="4 6" id="KW-0067">ATP-binding</keyword>
<evidence type="ECO:0000313" key="7">
    <source>
        <dbReference type="Proteomes" id="UP000283587"/>
    </source>
</evidence>
<dbReference type="SUPFAM" id="SSF52540">
    <property type="entry name" value="P-loop containing nucleoside triphosphate hydrolases"/>
    <property type="match status" value="1"/>
</dbReference>
<dbReference type="InterPro" id="IPR027417">
    <property type="entry name" value="P-loop_NTPase"/>
</dbReference>
<dbReference type="PANTHER" id="PTHR43875">
    <property type="entry name" value="MALTODEXTRIN IMPORT ATP-BINDING PROTEIN MSMX"/>
    <property type="match status" value="1"/>
</dbReference>
<dbReference type="Proteomes" id="UP000283587">
    <property type="component" value="Unassembled WGS sequence"/>
</dbReference>
<dbReference type="PROSITE" id="PS00211">
    <property type="entry name" value="ABC_TRANSPORTER_1"/>
    <property type="match status" value="1"/>
</dbReference>
<evidence type="ECO:0000256" key="3">
    <source>
        <dbReference type="ARBA" id="ARBA00022741"/>
    </source>
</evidence>
<evidence type="ECO:0000259" key="5">
    <source>
        <dbReference type="PROSITE" id="PS50893"/>
    </source>
</evidence>
<name>A0A419ACK6_9RHOB</name>
<keyword evidence="2" id="KW-0813">Transport</keyword>
<dbReference type="EMBL" id="QZEW01000001">
    <property type="protein sequence ID" value="RJL22647.1"/>
    <property type="molecule type" value="Genomic_DNA"/>
</dbReference>
<keyword evidence="3" id="KW-0547">Nucleotide-binding</keyword>
<evidence type="ECO:0000256" key="1">
    <source>
        <dbReference type="ARBA" id="ARBA00005417"/>
    </source>
</evidence>
<evidence type="ECO:0000256" key="4">
    <source>
        <dbReference type="ARBA" id="ARBA00022840"/>
    </source>
</evidence>
<dbReference type="NCBIfam" id="NF008653">
    <property type="entry name" value="PRK11650.1"/>
    <property type="match status" value="1"/>
</dbReference>
<comment type="similarity">
    <text evidence="1">Belongs to the ABC transporter superfamily.</text>
</comment>
<dbReference type="OrthoDB" id="9802264at2"/>
<dbReference type="InterPro" id="IPR040582">
    <property type="entry name" value="OB_MalK-like"/>
</dbReference>
<proteinExistence type="inferred from homology"/>
<dbReference type="Gene3D" id="3.40.50.300">
    <property type="entry name" value="P-loop containing nucleotide triphosphate hydrolases"/>
    <property type="match status" value="1"/>
</dbReference>
<dbReference type="GO" id="GO:0008643">
    <property type="term" value="P:carbohydrate transport"/>
    <property type="evidence" value="ECO:0007669"/>
    <property type="project" value="InterPro"/>
</dbReference>
<keyword evidence="7" id="KW-1185">Reference proteome</keyword>
<dbReference type="Pfam" id="PF00005">
    <property type="entry name" value="ABC_tran"/>
    <property type="match status" value="1"/>
</dbReference>
<dbReference type="SUPFAM" id="SSF50331">
    <property type="entry name" value="MOP-like"/>
    <property type="match status" value="1"/>
</dbReference>
<dbReference type="AlphaFoldDB" id="A0A419ACK6"/>
<dbReference type="CDD" id="cd03301">
    <property type="entry name" value="ABC_MalK_N"/>
    <property type="match status" value="1"/>
</dbReference>
<dbReference type="PROSITE" id="PS50893">
    <property type="entry name" value="ABC_TRANSPORTER_2"/>
    <property type="match status" value="1"/>
</dbReference>
<dbReference type="InterPro" id="IPR047641">
    <property type="entry name" value="ABC_transpr_MalK/UgpC-like"/>
</dbReference>
<dbReference type="InterPro" id="IPR003439">
    <property type="entry name" value="ABC_transporter-like_ATP-bd"/>
</dbReference>
<sequence length="362" mass="39248">MASITMRNLVKKYGGVTVIPDLNLRIEDEEFIVLVGPSGCGKSTLLRVLAGLEAIDGGELLIGDTRVNDVPAARRDIAMVFQDYALYPHMTVRQNMSFALEMRGMTPAETAPRVEDAARLLDIHPYLDRRPKALSGGQRQRVAMGRAIVRDPKVFLFDEPLSNLDAKLRGQVRAEIKTLSRKLKTTMVFVTHDQVEAMTMADRIVVMKSGQIQQVGTPEEVYDNPVNVFVASFIGAPSMNFLPARIEGDRLALADGGETLPLALMAEAAPAAGEVLLGIRPEHFQIVPEGQGLSAVIDLVEPLGSDTLIHCALAGQRVIARVSPDIRPVAGQRISLTSIAGKAHLFDPDSQTRIGQTEGQAT</sequence>
<dbReference type="InterPro" id="IPR008995">
    <property type="entry name" value="Mo/tungstate-bd_C_term_dom"/>
</dbReference>
<dbReference type="Pfam" id="PF17912">
    <property type="entry name" value="OB_MalK"/>
    <property type="match status" value="1"/>
</dbReference>
<dbReference type="GO" id="GO:0016887">
    <property type="term" value="F:ATP hydrolysis activity"/>
    <property type="evidence" value="ECO:0007669"/>
    <property type="project" value="InterPro"/>
</dbReference>
<protein>
    <submittedName>
        <fullName evidence="6">sn-glycerol-3-phosphate ABC transporter ATP-binding protein UgpC</fullName>
    </submittedName>
</protein>
<reference evidence="7" key="1">
    <citation type="submission" date="2018-09" db="EMBL/GenBank/DDBJ databases">
        <title>Paracoccus onubensis nov. sp. a moderate halophilic bacterium isolated from Gruta de las Maravillas (Aracena, Spain).</title>
        <authorList>
            <person name="Jurado V."/>
            <person name="Gutierrez-Patricio S."/>
            <person name="Gonzalez-Pimentel J.L."/>
            <person name="Miller A.Z."/>
            <person name="Laiz L."/>
            <person name="Saiz-Jimenez C."/>
        </authorList>
    </citation>
    <scope>NUCLEOTIDE SEQUENCE [LARGE SCALE GENOMIC DNA]</scope>
    <source>
        <strain evidence="7">DSM 26381</strain>
    </source>
</reference>
<dbReference type="Gene3D" id="2.40.50.100">
    <property type="match status" value="1"/>
</dbReference>
<comment type="caution">
    <text evidence="6">The sequence shown here is derived from an EMBL/GenBank/DDBJ whole genome shotgun (WGS) entry which is preliminary data.</text>
</comment>
<dbReference type="FunFam" id="3.40.50.300:FF:000042">
    <property type="entry name" value="Maltose/maltodextrin ABC transporter, ATP-binding protein"/>
    <property type="match status" value="1"/>
</dbReference>
<evidence type="ECO:0000313" key="6">
    <source>
        <dbReference type="EMBL" id="RJL22647.1"/>
    </source>
</evidence>
<dbReference type="RefSeq" id="WP_119896174.1">
    <property type="nucleotide sequence ID" value="NZ_QNRC01000003.1"/>
</dbReference>
<accession>A0A419ACK6</accession>
<dbReference type="Gene3D" id="2.40.50.140">
    <property type="entry name" value="Nucleic acid-binding proteins"/>
    <property type="match status" value="1"/>
</dbReference>
<dbReference type="PANTHER" id="PTHR43875:SF10">
    <property type="entry name" value="BLL2173 PROTEIN"/>
    <property type="match status" value="1"/>
</dbReference>
<gene>
    <name evidence="6" type="primary">ugpC</name>
    <name evidence="6" type="ORF">D3P05_00175</name>
</gene>
<dbReference type="GO" id="GO:0140359">
    <property type="term" value="F:ABC-type transporter activity"/>
    <property type="evidence" value="ECO:0007669"/>
    <property type="project" value="InterPro"/>
</dbReference>
<organism evidence="6 7">
    <name type="scientific">Paracoccus siganidrum</name>
    <dbReference type="NCBI Taxonomy" id="1276757"/>
    <lineage>
        <taxon>Bacteria</taxon>
        <taxon>Pseudomonadati</taxon>
        <taxon>Pseudomonadota</taxon>
        <taxon>Alphaproteobacteria</taxon>
        <taxon>Rhodobacterales</taxon>
        <taxon>Paracoccaceae</taxon>
        <taxon>Paracoccus</taxon>
    </lineage>
</organism>
<dbReference type="SMART" id="SM00382">
    <property type="entry name" value="AAA"/>
    <property type="match status" value="1"/>
</dbReference>
<dbReference type="GO" id="GO:0005524">
    <property type="term" value="F:ATP binding"/>
    <property type="evidence" value="ECO:0007669"/>
    <property type="project" value="UniProtKB-KW"/>
</dbReference>
<feature type="domain" description="ABC transporter" evidence="5">
    <location>
        <begin position="4"/>
        <end position="234"/>
    </location>
</feature>
<dbReference type="InterPro" id="IPR012340">
    <property type="entry name" value="NA-bd_OB-fold"/>
</dbReference>
<dbReference type="InterPro" id="IPR017871">
    <property type="entry name" value="ABC_transporter-like_CS"/>
</dbReference>
<dbReference type="InterPro" id="IPR003593">
    <property type="entry name" value="AAA+_ATPase"/>
</dbReference>
<dbReference type="GO" id="GO:0055052">
    <property type="term" value="C:ATP-binding cassette (ABC) transporter complex, substrate-binding subunit-containing"/>
    <property type="evidence" value="ECO:0007669"/>
    <property type="project" value="TreeGrafter"/>
</dbReference>
<dbReference type="InterPro" id="IPR015855">
    <property type="entry name" value="ABC_transpr_MalK-like"/>
</dbReference>